<dbReference type="EMBL" id="CABPSD010000015">
    <property type="protein sequence ID" value="VVE38955.1"/>
    <property type="molecule type" value="Genomic_DNA"/>
</dbReference>
<dbReference type="Proteomes" id="UP000368474">
    <property type="component" value="Unassembled WGS sequence"/>
</dbReference>
<dbReference type="InterPro" id="IPR006076">
    <property type="entry name" value="FAD-dep_OxRdtase"/>
</dbReference>
<evidence type="ECO:0000256" key="5">
    <source>
        <dbReference type="ARBA" id="ARBA00037941"/>
    </source>
</evidence>
<dbReference type="AlphaFoldDB" id="A0A5E4XS88"/>
<dbReference type="GO" id="GO:0047545">
    <property type="term" value="F:(S)-2-hydroxyglutarate dehydrogenase activity"/>
    <property type="evidence" value="ECO:0007669"/>
    <property type="project" value="TreeGrafter"/>
</dbReference>
<evidence type="ECO:0000259" key="6">
    <source>
        <dbReference type="Pfam" id="PF01266"/>
    </source>
</evidence>
<evidence type="ECO:0000256" key="1">
    <source>
        <dbReference type="ARBA" id="ARBA00001974"/>
    </source>
</evidence>
<evidence type="ECO:0000256" key="4">
    <source>
        <dbReference type="ARBA" id="ARBA00023002"/>
    </source>
</evidence>
<dbReference type="InterPro" id="IPR036188">
    <property type="entry name" value="FAD/NAD-bd_sf"/>
</dbReference>
<keyword evidence="4" id="KW-0560">Oxidoreductase</keyword>
<keyword evidence="3" id="KW-0274">FAD</keyword>
<dbReference type="RefSeq" id="WP_150568204.1">
    <property type="nucleotide sequence ID" value="NZ_CABPSD010000015.1"/>
</dbReference>
<evidence type="ECO:0000256" key="2">
    <source>
        <dbReference type="ARBA" id="ARBA00022630"/>
    </source>
</evidence>
<proteinExistence type="inferred from homology"/>
<reference evidence="7 8" key="1">
    <citation type="submission" date="2019-08" db="EMBL/GenBank/DDBJ databases">
        <authorList>
            <person name="Peeters C."/>
        </authorList>
    </citation>
    <scope>NUCLEOTIDE SEQUENCE [LARGE SCALE GENOMIC DNA]</scope>
    <source>
        <strain evidence="7 8">LMG 31116</strain>
    </source>
</reference>
<name>A0A5E4XS88_9BURK</name>
<dbReference type="Gene3D" id="3.50.50.60">
    <property type="entry name" value="FAD/NAD(P)-binding domain"/>
    <property type="match status" value="1"/>
</dbReference>
<evidence type="ECO:0000256" key="3">
    <source>
        <dbReference type="ARBA" id="ARBA00022827"/>
    </source>
</evidence>
<dbReference type="PANTHER" id="PTHR43104:SF4">
    <property type="entry name" value="L-2-HYDROXYGLUTARATE DEHYDROGENASE, MITOCHONDRIAL"/>
    <property type="match status" value="1"/>
</dbReference>
<keyword evidence="2" id="KW-0285">Flavoprotein</keyword>
<evidence type="ECO:0000313" key="8">
    <source>
        <dbReference type="Proteomes" id="UP000368474"/>
    </source>
</evidence>
<evidence type="ECO:0000313" key="7">
    <source>
        <dbReference type="EMBL" id="VVE38955.1"/>
    </source>
</evidence>
<dbReference type="Gene3D" id="3.30.9.10">
    <property type="entry name" value="D-Amino Acid Oxidase, subunit A, domain 2"/>
    <property type="match status" value="1"/>
</dbReference>
<sequence length="373" mass="39202">MDKVDCVVIGAGVVGLAVAREMAMAGREVVILEAERAIGTGTSSRNSEVIHGGIYYPPGSRKATLCVEGKHRLYEFCASHGVEHRRCGKLIVATTDRQVGELEAIAANARACGVDDLQWLTADEVSCREPALRTFGALLSPSTGIVDSHGLMLALQGDAENAGAMLAFDARVVGARVGGIHGVQGTHGIELDVETGGTRSTLLADTVVNSAGLFAVDIARTFDGLAPEHIPQRYFAKGSYFSCAQRAPFTHLIYPVPEPGGLGVHLTLDLAGQARFGPNVEWVSEIDYTVDPSEGDGFYAAVRRYWPGLADNTLQPGYAGIRPKISGSGEPAADFRIDGPEVHGVAGLVNLFGIESPGLTASLAIAKAVRALL</sequence>
<comment type="cofactor">
    <cofactor evidence="1">
        <name>FAD</name>
        <dbReference type="ChEBI" id="CHEBI:57692"/>
    </cofactor>
</comment>
<dbReference type="SUPFAM" id="SSF51905">
    <property type="entry name" value="FAD/NAD(P)-binding domain"/>
    <property type="match status" value="1"/>
</dbReference>
<organism evidence="7 8">
    <name type="scientific">Pandoraea morbifera</name>
    <dbReference type="NCBI Taxonomy" id="2508300"/>
    <lineage>
        <taxon>Bacteria</taxon>
        <taxon>Pseudomonadati</taxon>
        <taxon>Pseudomonadota</taxon>
        <taxon>Betaproteobacteria</taxon>
        <taxon>Burkholderiales</taxon>
        <taxon>Burkholderiaceae</taxon>
        <taxon>Pandoraea</taxon>
    </lineage>
</organism>
<keyword evidence="8" id="KW-1185">Reference proteome</keyword>
<dbReference type="Pfam" id="PF01266">
    <property type="entry name" value="DAO"/>
    <property type="match status" value="1"/>
</dbReference>
<feature type="domain" description="FAD dependent oxidoreductase" evidence="6">
    <location>
        <begin position="5"/>
        <end position="370"/>
    </location>
</feature>
<accession>A0A5E4XS88</accession>
<dbReference type="PANTHER" id="PTHR43104">
    <property type="entry name" value="L-2-HYDROXYGLUTARATE DEHYDROGENASE, MITOCHONDRIAL"/>
    <property type="match status" value="1"/>
</dbReference>
<comment type="similarity">
    <text evidence="5">Belongs to the L2HGDH family.</text>
</comment>
<protein>
    <submittedName>
        <fullName evidence="7">FAD-dependent oxidoreductase</fullName>
    </submittedName>
</protein>
<gene>
    <name evidence="7" type="ORF">PMO31116_04015</name>
</gene>